<feature type="compositionally biased region" description="Polar residues" evidence="8">
    <location>
        <begin position="61"/>
        <end position="76"/>
    </location>
</feature>
<keyword evidence="4 7" id="KW-0863">Zinc-finger</keyword>
<dbReference type="KEGG" id="ptep:107436740"/>
<reference evidence="10" key="1">
    <citation type="journal article" date="2018" name="Proc. Natl. Acad. Sci. U.S.A.">
        <title>Cooption of an appendage-patterning gene cassette in the head segmentation of arachnids.</title>
        <authorList>
            <person name="Setton E.V.W."/>
            <person name="Sharma P.P."/>
        </authorList>
    </citation>
    <scope>NUCLEOTIDE SEQUENCE</scope>
</reference>
<name>A0A2R4FYC5_PARTP</name>
<keyword evidence="5" id="KW-0862">Zinc</keyword>
<dbReference type="PROSITE" id="PS50157">
    <property type="entry name" value="ZINC_FINGER_C2H2_2"/>
    <property type="match status" value="3"/>
</dbReference>
<dbReference type="EMBL" id="MG857588">
    <property type="protein sequence ID" value="AVT42510.1"/>
    <property type="molecule type" value="mRNA"/>
</dbReference>
<dbReference type="GO" id="GO:0005634">
    <property type="term" value="C:nucleus"/>
    <property type="evidence" value="ECO:0007669"/>
    <property type="project" value="UniProtKB-SubCell"/>
</dbReference>
<dbReference type="SMART" id="SM00355">
    <property type="entry name" value="ZnF_C2H2"/>
    <property type="match status" value="3"/>
</dbReference>
<feature type="region of interest" description="Disordered" evidence="8">
    <location>
        <begin position="51"/>
        <end position="78"/>
    </location>
</feature>
<dbReference type="FunFam" id="3.30.160.60:FF:000125">
    <property type="entry name" value="Putative zinc finger protein 143"/>
    <property type="match status" value="1"/>
</dbReference>
<dbReference type="OrthoDB" id="6409279at2759"/>
<dbReference type="PROSITE" id="PS00028">
    <property type="entry name" value="ZINC_FINGER_C2H2_1"/>
    <property type="match status" value="3"/>
</dbReference>
<dbReference type="FunFam" id="3.30.160.60:FF:000926">
    <property type="entry name" value="Kruppel like factor 13"/>
    <property type="match status" value="1"/>
</dbReference>
<protein>
    <submittedName>
        <fullName evidence="10">Zinc finger transcription factor Krueppel-like factor 9/13</fullName>
    </submittedName>
</protein>
<feature type="region of interest" description="Disordered" evidence="8">
    <location>
        <begin position="159"/>
        <end position="204"/>
    </location>
</feature>
<dbReference type="Pfam" id="PF00096">
    <property type="entry name" value="zf-C2H2"/>
    <property type="match status" value="3"/>
</dbReference>
<comment type="subcellular location">
    <subcellularLocation>
        <location evidence="1">Nucleus</location>
    </subcellularLocation>
</comment>
<evidence type="ECO:0000256" key="8">
    <source>
        <dbReference type="SAM" id="MobiDB-lite"/>
    </source>
</evidence>
<evidence type="ECO:0000256" key="5">
    <source>
        <dbReference type="ARBA" id="ARBA00022833"/>
    </source>
</evidence>
<dbReference type="GO" id="GO:0000978">
    <property type="term" value="F:RNA polymerase II cis-regulatory region sequence-specific DNA binding"/>
    <property type="evidence" value="ECO:0007669"/>
    <property type="project" value="TreeGrafter"/>
</dbReference>
<dbReference type="GO" id="GO:0000981">
    <property type="term" value="F:DNA-binding transcription factor activity, RNA polymerase II-specific"/>
    <property type="evidence" value="ECO:0007669"/>
    <property type="project" value="TreeGrafter"/>
</dbReference>
<evidence type="ECO:0000256" key="2">
    <source>
        <dbReference type="ARBA" id="ARBA00022723"/>
    </source>
</evidence>
<dbReference type="SUPFAM" id="SSF57667">
    <property type="entry name" value="beta-beta-alpha zinc fingers"/>
    <property type="match status" value="1"/>
</dbReference>
<dbReference type="PANTHER" id="PTHR23235">
    <property type="entry name" value="KRUEPPEL-LIKE TRANSCRIPTION FACTOR"/>
    <property type="match status" value="1"/>
</dbReference>
<dbReference type="AlphaFoldDB" id="A0A2R4FYC5"/>
<evidence type="ECO:0000259" key="9">
    <source>
        <dbReference type="PROSITE" id="PS50157"/>
    </source>
</evidence>
<dbReference type="OMA" id="YMINRIL"/>
<keyword evidence="2" id="KW-0479">Metal-binding</keyword>
<keyword evidence="6" id="KW-0539">Nucleus</keyword>
<dbReference type="FunFam" id="3.30.160.60:FF:000018">
    <property type="entry name" value="Krueppel-like factor 15"/>
    <property type="match status" value="1"/>
</dbReference>
<dbReference type="PANTHER" id="PTHR23235:SF132">
    <property type="entry name" value="KRUEPPEL-LIKE FACTOR 9"/>
    <property type="match status" value="1"/>
</dbReference>
<evidence type="ECO:0000256" key="6">
    <source>
        <dbReference type="ARBA" id="ARBA00023242"/>
    </source>
</evidence>
<evidence type="ECO:0000256" key="3">
    <source>
        <dbReference type="ARBA" id="ARBA00022737"/>
    </source>
</evidence>
<keyword evidence="3" id="KW-0677">Repeat</keyword>
<feature type="compositionally biased region" description="Low complexity" evidence="8">
    <location>
        <begin position="192"/>
        <end position="204"/>
    </location>
</feature>
<evidence type="ECO:0000256" key="7">
    <source>
        <dbReference type="PROSITE-ProRule" id="PRU00042"/>
    </source>
</evidence>
<evidence type="ECO:0000256" key="1">
    <source>
        <dbReference type="ARBA" id="ARBA00004123"/>
    </source>
</evidence>
<evidence type="ECO:0000313" key="10">
    <source>
        <dbReference type="EMBL" id="AVT42510.1"/>
    </source>
</evidence>
<feature type="domain" description="C2H2-type" evidence="9">
    <location>
        <begin position="81"/>
        <end position="110"/>
    </location>
</feature>
<organism evidence="10">
    <name type="scientific">Parasteatoda tepidariorum</name>
    <name type="common">Common house spider</name>
    <name type="synonym">Achaearanea tepidariorum</name>
    <dbReference type="NCBI Taxonomy" id="114398"/>
    <lineage>
        <taxon>Eukaryota</taxon>
        <taxon>Metazoa</taxon>
        <taxon>Ecdysozoa</taxon>
        <taxon>Arthropoda</taxon>
        <taxon>Chelicerata</taxon>
        <taxon>Arachnida</taxon>
        <taxon>Araneae</taxon>
        <taxon>Araneomorphae</taxon>
        <taxon>Entelegynae</taxon>
        <taxon>Araneoidea</taxon>
        <taxon>Theridiidae</taxon>
        <taxon>Parasteatoda</taxon>
    </lineage>
</organism>
<proteinExistence type="evidence at transcript level"/>
<dbReference type="GO" id="GO:0008270">
    <property type="term" value="F:zinc ion binding"/>
    <property type="evidence" value="ECO:0007669"/>
    <property type="project" value="UniProtKB-KW"/>
</dbReference>
<gene>
    <name evidence="10" type="primary">KLF-9</name>
    <name evidence="10" type="synonym">13</name>
</gene>
<evidence type="ECO:0000256" key="4">
    <source>
        <dbReference type="ARBA" id="ARBA00022771"/>
    </source>
</evidence>
<feature type="domain" description="C2H2-type" evidence="9">
    <location>
        <begin position="111"/>
        <end position="140"/>
    </location>
</feature>
<dbReference type="InterPro" id="IPR013087">
    <property type="entry name" value="Znf_C2H2_type"/>
</dbReference>
<accession>A0A2R4FYC5</accession>
<sequence length="204" mass="23219">MTACDQIQYYIVGSVCDAEVDALNGLLELSKSKGYMINRILQDLCEVEQDPVPNDIERPATPSTRSAVRSTPSPQNGKKLHVCPYANCDKAYGKSSHLKAHFRTHTGERPFMCNWMQCGKRFARSDELARHMRTHTGEKKFFCPLCDARFMRSDHLSKHARRHPDFQPHMLAKKRSSHELKTYQVTTDSVNESSGTSESSETMH</sequence>
<feature type="domain" description="C2H2-type" evidence="9">
    <location>
        <begin position="141"/>
        <end position="168"/>
    </location>
</feature>
<dbReference type="InterPro" id="IPR036236">
    <property type="entry name" value="Znf_C2H2_sf"/>
</dbReference>
<dbReference type="Gene3D" id="3.30.160.60">
    <property type="entry name" value="Classic Zinc Finger"/>
    <property type="match status" value="3"/>
</dbReference>